<dbReference type="InterPro" id="IPR027381">
    <property type="entry name" value="LytR/CpsA/Psr_C"/>
</dbReference>
<feature type="domain" description="LytR/CpsA/Psr regulator C-terminal" evidence="3">
    <location>
        <begin position="110"/>
        <end position="196"/>
    </location>
</feature>
<feature type="region of interest" description="Disordered" evidence="1">
    <location>
        <begin position="209"/>
        <end position="230"/>
    </location>
</feature>
<dbReference type="RefSeq" id="WP_210231417.1">
    <property type="nucleotide sequence ID" value="NZ_CP076022.1"/>
</dbReference>
<dbReference type="EMBL" id="CP076022">
    <property type="protein sequence ID" value="QWC10391.1"/>
    <property type="molecule type" value="Genomic_DNA"/>
</dbReference>
<evidence type="ECO:0000256" key="1">
    <source>
        <dbReference type="SAM" id="MobiDB-lite"/>
    </source>
</evidence>
<dbReference type="KEGG" id="ajg:KKR91_01675"/>
<dbReference type="AlphaFoldDB" id="A0A975M6K8"/>
<gene>
    <name evidence="4" type="ORF">KKR91_01675</name>
</gene>
<keyword evidence="2" id="KW-0472">Membrane</keyword>
<keyword evidence="5" id="KW-1185">Reference proteome</keyword>
<keyword evidence="2" id="KW-0812">Transmembrane</keyword>
<reference evidence="4 5" key="1">
    <citation type="submission" date="2021-05" db="EMBL/GenBank/DDBJ databases">
        <title>Novel species in genus Arthrobacter.</title>
        <authorList>
            <person name="Zhang G."/>
        </authorList>
    </citation>
    <scope>NUCLEOTIDE SEQUENCE [LARGE SCALE GENOMIC DNA]</scope>
    <source>
        <strain evidence="5">zg-ZUI227</strain>
    </source>
</reference>
<accession>A0A975M6K8</accession>
<evidence type="ECO:0000313" key="4">
    <source>
        <dbReference type="EMBL" id="QWC10391.1"/>
    </source>
</evidence>
<name>A0A975M6K8_9MICC</name>
<feature type="transmembrane region" description="Helical" evidence="2">
    <location>
        <begin position="59"/>
        <end position="83"/>
    </location>
</feature>
<protein>
    <submittedName>
        <fullName evidence="4">LytR C-terminal domain-containing protein</fullName>
    </submittedName>
</protein>
<sequence>MTEKPPGAPHRNRAAKYDPTEWHGHRIVTEGDLGAVFDAEADEAVRVRVARRRRRLHRIVIGVLVALLLAAALFAVAVLRGWIVLSEPELSPEVSAECPAGPFSYQPPESITVNVYNTTPTPGLATQVADALAARGFAVGTVGNNVINREDMTAVVVSGPSGEASAFTLQQQIPGTQYLQDDRADTSVDVVLGSAYTELVPAENVSAAATGPMSCPWKTESPAASPAPAG</sequence>
<proteinExistence type="predicted"/>
<keyword evidence="2" id="KW-1133">Transmembrane helix</keyword>
<dbReference type="Pfam" id="PF13399">
    <property type="entry name" value="LytR_C"/>
    <property type="match status" value="1"/>
</dbReference>
<evidence type="ECO:0000256" key="2">
    <source>
        <dbReference type="SAM" id="Phobius"/>
    </source>
</evidence>
<organism evidence="4 5">
    <name type="scientific">Arthrobacter jiangjiafuii</name>
    <dbReference type="NCBI Taxonomy" id="2817475"/>
    <lineage>
        <taxon>Bacteria</taxon>
        <taxon>Bacillati</taxon>
        <taxon>Actinomycetota</taxon>
        <taxon>Actinomycetes</taxon>
        <taxon>Micrococcales</taxon>
        <taxon>Micrococcaceae</taxon>
        <taxon>Arthrobacter</taxon>
    </lineage>
</organism>
<dbReference type="Gene3D" id="3.30.70.2390">
    <property type="match status" value="1"/>
</dbReference>
<dbReference type="Proteomes" id="UP000676885">
    <property type="component" value="Chromosome"/>
</dbReference>
<evidence type="ECO:0000259" key="3">
    <source>
        <dbReference type="Pfam" id="PF13399"/>
    </source>
</evidence>
<evidence type="ECO:0000313" key="5">
    <source>
        <dbReference type="Proteomes" id="UP000676885"/>
    </source>
</evidence>